<proteinExistence type="predicted"/>
<evidence type="ECO:0000313" key="2">
    <source>
        <dbReference type="Proteomes" id="UP000186400"/>
    </source>
</evidence>
<evidence type="ECO:0008006" key="3">
    <source>
        <dbReference type="Google" id="ProtNLM"/>
    </source>
</evidence>
<protein>
    <recommendedName>
        <fullName evidence="3">Phosphotransferase enzyme family protein</fullName>
    </recommendedName>
</protein>
<dbReference type="InterPro" id="IPR011009">
    <property type="entry name" value="Kinase-like_dom_sf"/>
</dbReference>
<sequence length="386" mass="42716">MASSHRATSANNSALLAALETLYPEGQKTPLWGSAFSPKLFRIGSRRGLLRYLLRLRGPGSLPKILKIACQSLGRGEIPRKIVYCAGHIAAPPGAAPFVYTQGSSNVCVLLDRERREITKILPLPQKSAEFRRESENLQALADKRQDGVPLLLRAGTGLDGTLGFITQTLAPGSPCPRKEWSDFTTTRVIPVVFDIARNLQAPLDEGISEHLARCHRRAIARGWSPELLEALHRITHDTAITGELSRMTTTTLVHHDLARHNLLRARSRNNTPPKITVIDWASAYRHTEGALLVELERQTLHYCHEKDQRPQAAEYWEKVATGTSVDYAELATPGLRGLRRDRPLQVTALLLTGLLESLAVLSPRNRKMAPILTVLTSGSARRFSP</sequence>
<keyword evidence="2" id="KW-1185">Reference proteome</keyword>
<evidence type="ECO:0000313" key="1">
    <source>
        <dbReference type="EMBL" id="SIQ32463.1"/>
    </source>
</evidence>
<dbReference type="EMBL" id="FTMS01000007">
    <property type="protein sequence ID" value="SIQ32463.1"/>
    <property type="molecule type" value="Genomic_DNA"/>
</dbReference>
<gene>
    <name evidence="1" type="ORF">SAMN05920897_10723</name>
</gene>
<dbReference type="OrthoDB" id="5189298at2"/>
<accession>A0A1N6RUD2</accession>
<reference evidence="1 2" key="1">
    <citation type="submission" date="2017-01" db="EMBL/GenBank/DDBJ databases">
        <authorList>
            <person name="Mah S.A."/>
            <person name="Swanson W.J."/>
            <person name="Moy G.W."/>
            <person name="Vacquier V.D."/>
        </authorList>
    </citation>
    <scope>NUCLEOTIDE SEQUENCE [LARGE SCALE GENOMIC DNA]</scope>
    <source>
        <strain evidence="1 2">ASpG1</strain>
    </source>
</reference>
<dbReference type="AlphaFoldDB" id="A0A1N6RUD2"/>
<dbReference type="RefSeq" id="WP_076488459.1">
    <property type="nucleotide sequence ID" value="NZ_FTMS01000007.1"/>
</dbReference>
<dbReference type="STRING" id="159291.SAMN05920897_10723"/>
<dbReference type="SUPFAM" id="SSF56112">
    <property type="entry name" value="Protein kinase-like (PK-like)"/>
    <property type="match status" value="1"/>
</dbReference>
<dbReference type="Proteomes" id="UP000186400">
    <property type="component" value="Unassembled WGS sequence"/>
</dbReference>
<organism evidence="1 2">
    <name type="scientific">Alkalispirochaeta americana</name>
    <dbReference type="NCBI Taxonomy" id="159291"/>
    <lineage>
        <taxon>Bacteria</taxon>
        <taxon>Pseudomonadati</taxon>
        <taxon>Spirochaetota</taxon>
        <taxon>Spirochaetia</taxon>
        <taxon>Spirochaetales</taxon>
        <taxon>Spirochaetaceae</taxon>
        <taxon>Alkalispirochaeta</taxon>
    </lineage>
</organism>
<name>A0A1N6RUD2_9SPIO</name>